<dbReference type="InterPro" id="IPR050582">
    <property type="entry name" value="HAD-like_SerB"/>
</dbReference>
<dbReference type="STRING" id="502025.Hoch_3628"/>
<dbReference type="InterPro" id="IPR006385">
    <property type="entry name" value="HAD_hydro_SerB1"/>
</dbReference>
<gene>
    <name evidence="4" type="ordered locus">Hoch_3628</name>
</gene>
<evidence type="ECO:0000313" key="5">
    <source>
        <dbReference type="Proteomes" id="UP000001880"/>
    </source>
</evidence>
<proteinExistence type="predicted"/>
<dbReference type="InterPro" id="IPR023214">
    <property type="entry name" value="HAD_sf"/>
</dbReference>
<dbReference type="NCBIfam" id="TIGR01490">
    <property type="entry name" value="HAD-SF-IB-hyp1"/>
    <property type="match status" value="1"/>
</dbReference>
<evidence type="ECO:0000256" key="2">
    <source>
        <dbReference type="ARBA" id="ARBA00022801"/>
    </source>
</evidence>
<reference evidence="4 5" key="1">
    <citation type="journal article" date="2010" name="Stand. Genomic Sci.">
        <title>Complete genome sequence of Haliangium ochraceum type strain (SMP-2).</title>
        <authorList>
            <consortium name="US DOE Joint Genome Institute (JGI-PGF)"/>
            <person name="Ivanova N."/>
            <person name="Daum C."/>
            <person name="Lang E."/>
            <person name="Abt B."/>
            <person name="Kopitz M."/>
            <person name="Saunders E."/>
            <person name="Lapidus A."/>
            <person name="Lucas S."/>
            <person name="Glavina Del Rio T."/>
            <person name="Nolan M."/>
            <person name="Tice H."/>
            <person name="Copeland A."/>
            <person name="Cheng J.F."/>
            <person name="Chen F."/>
            <person name="Bruce D."/>
            <person name="Goodwin L."/>
            <person name="Pitluck S."/>
            <person name="Mavromatis K."/>
            <person name="Pati A."/>
            <person name="Mikhailova N."/>
            <person name="Chen A."/>
            <person name="Palaniappan K."/>
            <person name="Land M."/>
            <person name="Hauser L."/>
            <person name="Chang Y.J."/>
            <person name="Jeffries C.D."/>
            <person name="Detter J.C."/>
            <person name="Brettin T."/>
            <person name="Rohde M."/>
            <person name="Goker M."/>
            <person name="Bristow J."/>
            <person name="Markowitz V."/>
            <person name="Eisen J.A."/>
            <person name="Hugenholtz P."/>
            <person name="Kyrpides N.C."/>
            <person name="Klenk H.P."/>
        </authorList>
    </citation>
    <scope>NUCLEOTIDE SEQUENCE [LARGE SCALE GENOMIC DNA]</scope>
    <source>
        <strain evidence="5">DSM 14365 / CIP 107738 / JCM 11303 / AJ 13395 / SMP-2</strain>
    </source>
</reference>
<dbReference type="EMBL" id="CP001804">
    <property type="protein sequence ID" value="ACY16130.1"/>
    <property type="molecule type" value="Genomic_DNA"/>
</dbReference>
<organism evidence="4 5">
    <name type="scientific">Haliangium ochraceum (strain DSM 14365 / JCM 11303 / SMP-2)</name>
    <dbReference type="NCBI Taxonomy" id="502025"/>
    <lineage>
        <taxon>Bacteria</taxon>
        <taxon>Pseudomonadati</taxon>
        <taxon>Myxococcota</taxon>
        <taxon>Polyangia</taxon>
        <taxon>Haliangiales</taxon>
        <taxon>Kofleriaceae</taxon>
        <taxon>Haliangium</taxon>
    </lineage>
</organism>
<dbReference type="AlphaFoldDB" id="D0LX88"/>
<dbReference type="SUPFAM" id="SSF56784">
    <property type="entry name" value="HAD-like"/>
    <property type="match status" value="1"/>
</dbReference>
<dbReference type="Pfam" id="PF12710">
    <property type="entry name" value="HAD"/>
    <property type="match status" value="1"/>
</dbReference>
<evidence type="ECO:0000256" key="1">
    <source>
        <dbReference type="ARBA" id="ARBA00022723"/>
    </source>
</evidence>
<keyword evidence="5" id="KW-1185">Reference proteome</keyword>
<evidence type="ECO:0000313" key="4">
    <source>
        <dbReference type="EMBL" id="ACY16130.1"/>
    </source>
</evidence>
<protein>
    <submittedName>
        <fullName evidence="4">HAD-superfamily subfamily IB hydrolase, TIGR01490</fullName>
    </submittedName>
</protein>
<keyword evidence="2 4" id="KW-0378">Hydrolase</keyword>
<accession>D0LX88</accession>
<dbReference type="PANTHER" id="PTHR43344:SF13">
    <property type="entry name" value="PHOSPHATASE RV3661-RELATED"/>
    <property type="match status" value="1"/>
</dbReference>
<keyword evidence="3" id="KW-0460">Magnesium</keyword>
<dbReference type="HOGENOM" id="CLU_052657_1_2_7"/>
<dbReference type="GO" id="GO:0046872">
    <property type="term" value="F:metal ion binding"/>
    <property type="evidence" value="ECO:0007669"/>
    <property type="project" value="UniProtKB-KW"/>
</dbReference>
<sequence length="232" mass="26221">MGASISMSRVKFKNSAAFYDVDGTLIRLNIVHTYAFYAAREPALAKAARSWGMTAASLPLFWAADKISRKWFNELFYRMYEGMSEDRLVTLSEELFEEVMKPNIFPRAPDLIAESRRAGCRQVIITGALDFSIRPLAEYLGVDDFIANRLEFHEGYATGKLEKPFVGGATKADIMRAYARAHDVDLTESWAYSDSYSDFPMLAVVGRPTAVNPDFRLNAVARSYDWPVLDLR</sequence>
<dbReference type="Proteomes" id="UP000001880">
    <property type="component" value="Chromosome"/>
</dbReference>
<dbReference type="NCBIfam" id="TIGR01488">
    <property type="entry name" value="HAD-SF-IB"/>
    <property type="match status" value="1"/>
</dbReference>
<dbReference type="Gene3D" id="1.20.1440.100">
    <property type="entry name" value="SG protein - dephosphorylation function"/>
    <property type="match status" value="1"/>
</dbReference>
<keyword evidence="1" id="KW-0479">Metal-binding</keyword>
<dbReference type="GO" id="GO:0016787">
    <property type="term" value="F:hydrolase activity"/>
    <property type="evidence" value="ECO:0007669"/>
    <property type="project" value="UniProtKB-KW"/>
</dbReference>
<dbReference type="PANTHER" id="PTHR43344">
    <property type="entry name" value="PHOSPHOSERINE PHOSPHATASE"/>
    <property type="match status" value="1"/>
</dbReference>
<dbReference type="eggNOG" id="COG0560">
    <property type="taxonomic scope" value="Bacteria"/>
</dbReference>
<name>D0LX88_HALO1</name>
<dbReference type="KEGG" id="hoh:Hoch_3628"/>
<dbReference type="Gene3D" id="3.40.50.1000">
    <property type="entry name" value="HAD superfamily/HAD-like"/>
    <property type="match status" value="1"/>
</dbReference>
<dbReference type="InterPro" id="IPR036412">
    <property type="entry name" value="HAD-like_sf"/>
</dbReference>
<evidence type="ECO:0000256" key="3">
    <source>
        <dbReference type="ARBA" id="ARBA00022842"/>
    </source>
</evidence>